<dbReference type="AlphaFoldDB" id="A0A2T0WHS4"/>
<evidence type="ECO:0000313" key="2">
    <source>
        <dbReference type="Proteomes" id="UP000238157"/>
    </source>
</evidence>
<reference evidence="1 2" key="1">
    <citation type="submission" date="2018-03" db="EMBL/GenBank/DDBJ databases">
        <title>Genomic Encyclopedia of Archaeal and Bacterial Type Strains, Phase II (KMG-II): from individual species to whole genera.</title>
        <authorList>
            <person name="Goeker M."/>
        </authorList>
    </citation>
    <scope>NUCLEOTIDE SEQUENCE [LARGE SCALE GENOMIC DNA]</scope>
    <source>
        <strain evidence="1 2">DSM 27929</strain>
    </source>
</reference>
<organism evidence="1 2">
    <name type="scientific">Mongoliibacter ruber</name>
    <dbReference type="NCBI Taxonomy" id="1750599"/>
    <lineage>
        <taxon>Bacteria</taxon>
        <taxon>Pseudomonadati</taxon>
        <taxon>Bacteroidota</taxon>
        <taxon>Cytophagia</taxon>
        <taxon>Cytophagales</taxon>
        <taxon>Cyclobacteriaceae</taxon>
        <taxon>Mongoliibacter</taxon>
    </lineage>
</organism>
<name>A0A2T0WHS4_9BACT</name>
<accession>A0A2T0WHS4</accession>
<dbReference type="Proteomes" id="UP000238157">
    <property type="component" value="Unassembled WGS sequence"/>
</dbReference>
<evidence type="ECO:0000313" key="1">
    <source>
        <dbReference type="EMBL" id="PRY86271.1"/>
    </source>
</evidence>
<protein>
    <submittedName>
        <fullName evidence="1">Uncharacterized protein</fullName>
    </submittedName>
</protein>
<proteinExistence type="predicted"/>
<comment type="caution">
    <text evidence="1">The sequence shown here is derived from an EMBL/GenBank/DDBJ whole genome shotgun (WGS) entry which is preliminary data.</text>
</comment>
<keyword evidence="2" id="KW-1185">Reference proteome</keyword>
<sequence>MFTLFKPSPRFPQIKRIDLKSVHLYLSKFEESIKNFEEIQKERITSH</sequence>
<dbReference type="EMBL" id="PVTR01000009">
    <property type="protein sequence ID" value="PRY86271.1"/>
    <property type="molecule type" value="Genomic_DNA"/>
</dbReference>
<gene>
    <name evidence="1" type="ORF">CLW00_109117</name>
</gene>